<reference evidence="3" key="1">
    <citation type="submission" date="2022-04" db="EMBL/GenBank/DDBJ databases">
        <title>Carnegiea gigantea Genome sequencing and assembly v2.</title>
        <authorList>
            <person name="Copetti D."/>
            <person name="Sanderson M.J."/>
            <person name="Burquez A."/>
            <person name="Wojciechowski M.F."/>
        </authorList>
    </citation>
    <scope>NUCLEOTIDE SEQUENCE</scope>
    <source>
        <strain evidence="3">SGP5-SGP5p</strain>
        <tissue evidence="3">Aerial part</tissue>
    </source>
</reference>
<evidence type="ECO:0000313" key="4">
    <source>
        <dbReference type="Proteomes" id="UP001153076"/>
    </source>
</evidence>
<dbReference type="PANTHER" id="PTHR36393:SF1">
    <property type="entry name" value="SULFATE ADENYLYLTRANSFERASE SUBUNIT"/>
    <property type="match status" value="1"/>
</dbReference>
<feature type="region of interest" description="Disordered" evidence="1">
    <location>
        <begin position="159"/>
        <end position="190"/>
    </location>
</feature>
<dbReference type="OrthoDB" id="2017354at2759"/>
<keyword evidence="2" id="KW-0812">Transmembrane</keyword>
<organism evidence="3 4">
    <name type="scientific">Carnegiea gigantea</name>
    <dbReference type="NCBI Taxonomy" id="171969"/>
    <lineage>
        <taxon>Eukaryota</taxon>
        <taxon>Viridiplantae</taxon>
        <taxon>Streptophyta</taxon>
        <taxon>Embryophyta</taxon>
        <taxon>Tracheophyta</taxon>
        <taxon>Spermatophyta</taxon>
        <taxon>Magnoliopsida</taxon>
        <taxon>eudicotyledons</taxon>
        <taxon>Gunneridae</taxon>
        <taxon>Pentapetalae</taxon>
        <taxon>Caryophyllales</taxon>
        <taxon>Cactineae</taxon>
        <taxon>Cactaceae</taxon>
        <taxon>Cactoideae</taxon>
        <taxon>Echinocereeae</taxon>
        <taxon>Carnegiea</taxon>
    </lineage>
</organism>
<keyword evidence="2" id="KW-0472">Membrane</keyword>
<keyword evidence="4" id="KW-1185">Reference proteome</keyword>
<sequence length="190" mass="20774">MPEFHAFSTTIVNSERSSWLPCARDILIAYDSTANAVDNLKSLFPEQAKKALESALGGNKEKFEKWNREIKKREEVGGGGGAGGGGWFGWGGRFGWFSGDNFWQEAQQLILTLLGIIVLYLVVAKGELLLAVIFNPLLSTLRTTRNAFAYIISRLTRKSGPASDGKLADAPMQPAYGGAKSRVMKKWGSD</sequence>
<dbReference type="EMBL" id="JAKOGI010001277">
    <property type="protein sequence ID" value="KAJ8426515.1"/>
    <property type="molecule type" value="Genomic_DNA"/>
</dbReference>
<gene>
    <name evidence="3" type="ORF">Cgig2_007983</name>
</gene>
<evidence type="ECO:0000256" key="2">
    <source>
        <dbReference type="SAM" id="Phobius"/>
    </source>
</evidence>
<comment type="caution">
    <text evidence="3">The sequence shown here is derived from an EMBL/GenBank/DDBJ whole genome shotgun (WGS) entry which is preliminary data.</text>
</comment>
<keyword evidence="2" id="KW-1133">Transmembrane helix</keyword>
<name>A0A9Q1JNN8_9CARY</name>
<feature type="transmembrane region" description="Helical" evidence="2">
    <location>
        <begin position="109"/>
        <end position="134"/>
    </location>
</feature>
<dbReference type="PANTHER" id="PTHR36393">
    <property type="entry name" value="SULFATE ADENYLYLTRANSFERASE SUBUNIT"/>
    <property type="match status" value="1"/>
</dbReference>
<evidence type="ECO:0000313" key="3">
    <source>
        <dbReference type="EMBL" id="KAJ8426515.1"/>
    </source>
</evidence>
<dbReference type="Proteomes" id="UP001153076">
    <property type="component" value="Unassembled WGS sequence"/>
</dbReference>
<protein>
    <submittedName>
        <fullName evidence="3">Uncharacterized protein</fullName>
    </submittedName>
</protein>
<dbReference type="AlphaFoldDB" id="A0A9Q1JNN8"/>
<accession>A0A9Q1JNN8</accession>
<proteinExistence type="predicted"/>
<evidence type="ECO:0000256" key="1">
    <source>
        <dbReference type="SAM" id="MobiDB-lite"/>
    </source>
</evidence>